<accession>A0ABT5UBZ6</accession>
<comment type="caution">
    <text evidence="2">The sequence shown here is derived from an EMBL/GenBank/DDBJ whole genome shotgun (WGS) entry which is preliminary data.</text>
</comment>
<keyword evidence="3" id="KW-1185">Reference proteome</keyword>
<name>A0ABT5UBZ6_9GAMM</name>
<proteinExistence type="predicted"/>
<protein>
    <submittedName>
        <fullName evidence="2">N-acetyltransferase</fullName>
    </submittedName>
</protein>
<gene>
    <name evidence="2" type="ORF">ORQ98_17285</name>
</gene>
<dbReference type="Pfam" id="PF13527">
    <property type="entry name" value="Acetyltransf_9"/>
    <property type="match status" value="1"/>
</dbReference>
<feature type="domain" description="N-acetyltransferase" evidence="1">
    <location>
        <begin position="2"/>
        <end position="145"/>
    </location>
</feature>
<dbReference type="PROSITE" id="PS51186">
    <property type="entry name" value="GNAT"/>
    <property type="match status" value="1"/>
</dbReference>
<sequence length="177" mass="19645">MMNIRIATDLDRDDIKRIYSSAFPKGESEIVTKLAIELLAEKTTPSTIPLIAETNNFVVGHVTFSPVGIESNESCQAYILAPLAVQPGYQKRRIGSKLIEYGMQQLLAIGGNIVFVYGDPKYYGRFGFNAGAARNYTAPYKLQYPFGWQAVVLNEYILEKAPVAINCVASLCDPKLW</sequence>
<dbReference type="CDD" id="cd04301">
    <property type="entry name" value="NAT_SF"/>
    <property type="match status" value="1"/>
</dbReference>
<dbReference type="InterPro" id="IPR000182">
    <property type="entry name" value="GNAT_dom"/>
</dbReference>
<reference evidence="2 3" key="1">
    <citation type="submission" date="2022-11" db="EMBL/GenBank/DDBJ databases">
        <title>Spartinivicinus poritis sp. nov., isolated from scleractinian coral Porites lutea.</title>
        <authorList>
            <person name="Zhang G."/>
            <person name="Cai L."/>
            <person name="Wei Q."/>
        </authorList>
    </citation>
    <scope>NUCLEOTIDE SEQUENCE [LARGE SCALE GENOMIC DNA]</scope>
    <source>
        <strain evidence="2 3">A2-2</strain>
    </source>
</reference>
<dbReference type="InterPro" id="IPR016181">
    <property type="entry name" value="Acyl_CoA_acyltransferase"/>
</dbReference>
<evidence type="ECO:0000313" key="2">
    <source>
        <dbReference type="EMBL" id="MDE1463710.1"/>
    </source>
</evidence>
<evidence type="ECO:0000313" key="3">
    <source>
        <dbReference type="Proteomes" id="UP001528823"/>
    </source>
</evidence>
<dbReference type="Gene3D" id="3.40.630.30">
    <property type="match status" value="1"/>
</dbReference>
<dbReference type="Proteomes" id="UP001528823">
    <property type="component" value="Unassembled WGS sequence"/>
</dbReference>
<evidence type="ECO:0000259" key="1">
    <source>
        <dbReference type="PROSITE" id="PS51186"/>
    </source>
</evidence>
<organism evidence="2 3">
    <name type="scientific">Spartinivicinus poritis</name>
    <dbReference type="NCBI Taxonomy" id="2994640"/>
    <lineage>
        <taxon>Bacteria</taxon>
        <taxon>Pseudomonadati</taxon>
        <taxon>Pseudomonadota</taxon>
        <taxon>Gammaproteobacteria</taxon>
        <taxon>Oceanospirillales</taxon>
        <taxon>Zooshikellaceae</taxon>
        <taxon>Spartinivicinus</taxon>
    </lineage>
</organism>
<dbReference type="SUPFAM" id="SSF55729">
    <property type="entry name" value="Acyl-CoA N-acyltransferases (Nat)"/>
    <property type="match status" value="1"/>
</dbReference>
<dbReference type="RefSeq" id="WP_274690045.1">
    <property type="nucleotide sequence ID" value="NZ_JAPMOU010000023.1"/>
</dbReference>
<dbReference type="EMBL" id="JAPMOU010000023">
    <property type="protein sequence ID" value="MDE1463710.1"/>
    <property type="molecule type" value="Genomic_DNA"/>
</dbReference>